<feature type="region of interest" description="Disordered" evidence="2">
    <location>
        <begin position="187"/>
        <end position="206"/>
    </location>
</feature>
<reference evidence="3 4" key="1">
    <citation type="submission" date="2022-04" db="EMBL/GenBank/DDBJ databases">
        <title>Chromosome-level reference genomes for two strains of Caenorhabditis briggsae: an improved platform for comparative genomics.</title>
        <authorList>
            <person name="Stevens L."/>
            <person name="Andersen E."/>
        </authorList>
    </citation>
    <scope>NUCLEOTIDE SEQUENCE [LARGE SCALE GENOMIC DNA]</scope>
    <source>
        <strain evidence="3">VX34</strain>
        <tissue evidence="3">Whole-organism</tissue>
    </source>
</reference>
<dbReference type="EMBL" id="CP092621">
    <property type="protein sequence ID" value="UMM20094.1"/>
    <property type="molecule type" value="Genomic_DNA"/>
</dbReference>
<feature type="compositionally biased region" description="Basic and acidic residues" evidence="2">
    <location>
        <begin position="339"/>
        <end position="362"/>
    </location>
</feature>
<dbReference type="Proteomes" id="UP000829354">
    <property type="component" value="Chromosome II"/>
</dbReference>
<feature type="region of interest" description="Disordered" evidence="2">
    <location>
        <begin position="339"/>
        <end position="416"/>
    </location>
</feature>
<accession>A0AAE9EG59</accession>
<protein>
    <submittedName>
        <fullName evidence="3">Uncharacterized protein</fullName>
    </submittedName>
</protein>
<feature type="coiled-coil region" evidence="1">
    <location>
        <begin position="206"/>
        <end position="272"/>
    </location>
</feature>
<gene>
    <name evidence="3" type="ORF">L5515_015454</name>
</gene>
<proteinExistence type="predicted"/>
<keyword evidence="1" id="KW-0175">Coiled coil</keyword>
<keyword evidence="4" id="KW-1185">Reference proteome</keyword>
<evidence type="ECO:0000313" key="4">
    <source>
        <dbReference type="Proteomes" id="UP000829354"/>
    </source>
</evidence>
<sequence>MDPDAAVNDNQALPDAQPEAQLFPHNDLQCHVLTPMVYVAVVKPFKTKMAEQQKTIEELEKKNRELTLLNPLNLWKRVESDDPETMESTGRRKSFSENATDMYSSLLTMMQRYDELKRENGGLRLESEERTRLTTDQAQQLRQMENAHQINLDRIATQHAETLRIKEEANLATLAQKKQLINALRRSGEQLETSHGAQESRWGEERNGLQSQLQEKQAMMDALVETNNGLMEEIKELQEEKNVLKNEFIEELMRAENKYLESKRETEAAINEGKQMHSLQIGCALTAAVYQNRASITEWSAFEKILGDLSGTILSSLKCQIPDLQKALDLSRQMKDKYQESLQEKLEDQKKRRENAHGKTAEVDGVQGSSAETKAVKPLPLLSKNEEEEAAQKPKPSRKRGAENELVTFGRKVKSL</sequence>
<evidence type="ECO:0000256" key="2">
    <source>
        <dbReference type="SAM" id="MobiDB-lite"/>
    </source>
</evidence>
<evidence type="ECO:0000256" key="1">
    <source>
        <dbReference type="SAM" id="Coils"/>
    </source>
</evidence>
<evidence type="ECO:0000313" key="3">
    <source>
        <dbReference type="EMBL" id="UMM20094.1"/>
    </source>
</evidence>
<feature type="coiled-coil region" evidence="1">
    <location>
        <begin position="42"/>
        <end position="69"/>
    </location>
</feature>
<name>A0AAE9EG59_CAEBR</name>
<dbReference type="AlphaFoldDB" id="A0AAE9EG59"/>
<organism evidence="3 4">
    <name type="scientific">Caenorhabditis briggsae</name>
    <dbReference type="NCBI Taxonomy" id="6238"/>
    <lineage>
        <taxon>Eukaryota</taxon>
        <taxon>Metazoa</taxon>
        <taxon>Ecdysozoa</taxon>
        <taxon>Nematoda</taxon>
        <taxon>Chromadorea</taxon>
        <taxon>Rhabditida</taxon>
        <taxon>Rhabditina</taxon>
        <taxon>Rhabditomorpha</taxon>
        <taxon>Rhabditoidea</taxon>
        <taxon>Rhabditidae</taxon>
        <taxon>Peloderinae</taxon>
        <taxon>Caenorhabditis</taxon>
    </lineage>
</organism>